<organism evidence="4">
    <name type="scientific">marine metagenome</name>
    <dbReference type="NCBI Taxonomy" id="408172"/>
    <lineage>
        <taxon>unclassified sequences</taxon>
        <taxon>metagenomes</taxon>
        <taxon>ecological metagenomes</taxon>
    </lineage>
</organism>
<dbReference type="SMART" id="SM00062">
    <property type="entry name" value="PBPb"/>
    <property type="match status" value="1"/>
</dbReference>
<keyword evidence="2" id="KW-0732">Signal</keyword>
<protein>
    <recommendedName>
        <fullName evidence="3">Solute-binding protein family 3/N-terminal domain-containing protein</fullName>
    </recommendedName>
</protein>
<evidence type="ECO:0000259" key="3">
    <source>
        <dbReference type="SMART" id="SM00062"/>
    </source>
</evidence>
<evidence type="ECO:0000256" key="2">
    <source>
        <dbReference type="ARBA" id="ARBA00022729"/>
    </source>
</evidence>
<reference evidence="4" key="1">
    <citation type="submission" date="2018-05" db="EMBL/GenBank/DDBJ databases">
        <authorList>
            <person name="Lanie J.A."/>
            <person name="Ng W.-L."/>
            <person name="Kazmierczak K.M."/>
            <person name="Andrzejewski T.M."/>
            <person name="Davidsen T.M."/>
            <person name="Wayne K.J."/>
            <person name="Tettelin H."/>
            <person name="Glass J.I."/>
            <person name="Rusch D."/>
            <person name="Podicherti R."/>
            <person name="Tsui H.-C.T."/>
            <person name="Winkler M.E."/>
        </authorList>
    </citation>
    <scope>NUCLEOTIDE SEQUENCE</scope>
</reference>
<dbReference type="PANTHER" id="PTHR35936:SF17">
    <property type="entry name" value="ARGININE-BINDING EXTRACELLULAR PROTEIN ARTP"/>
    <property type="match status" value="1"/>
</dbReference>
<dbReference type="AlphaFoldDB" id="A0A381RZK3"/>
<comment type="subcellular location">
    <subcellularLocation>
        <location evidence="1">Cell envelope</location>
    </subcellularLocation>
</comment>
<dbReference type="Gene3D" id="3.40.190.10">
    <property type="entry name" value="Periplasmic binding protein-like II"/>
    <property type="match status" value="2"/>
</dbReference>
<dbReference type="PANTHER" id="PTHR35936">
    <property type="entry name" value="MEMBRANE-BOUND LYTIC MUREIN TRANSGLYCOSYLASE F"/>
    <property type="match status" value="1"/>
</dbReference>
<dbReference type="GO" id="GO:0030313">
    <property type="term" value="C:cell envelope"/>
    <property type="evidence" value="ECO:0007669"/>
    <property type="project" value="UniProtKB-SubCell"/>
</dbReference>
<gene>
    <name evidence="4" type="ORF">METZ01_LOCUS49342</name>
</gene>
<proteinExistence type="predicted"/>
<dbReference type="PROSITE" id="PS01039">
    <property type="entry name" value="SBP_BACTERIAL_3"/>
    <property type="match status" value="1"/>
</dbReference>
<sequence>MKVMKLRRLIHVFVAGTLLLVGGTVQAGDALRVGVEGAYPPFSWKESDGTLKGFDIDFAHEVCKRLGRECVLVEQEWDGMIPALLAKKFDTIIASMSITEERKKKIDFTVKYYNTPAKLVAKKNPGFEGTAAGLNGKRLGVQRATTHQCSAEKLYPGAELVLYGTQEEVWQDLASGRLDAQLSDSLQAYEGFLALEAGKDFDFLGGALDDVECQGVGAGFAVRKEDSALRDALSKTIQDIRADGTYKTMNDKYFAVDIYGAD</sequence>
<evidence type="ECO:0000256" key="1">
    <source>
        <dbReference type="ARBA" id="ARBA00004196"/>
    </source>
</evidence>
<dbReference type="SUPFAM" id="SSF53850">
    <property type="entry name" value="Periplasmic binding protein-like II"/>
    <property type="match status" value="1"/>
</dbReference>
<accession>A0A381RZK3</accession>
<dbReference type="InterPro" id="IPR001638">
    <property type="entry name" value="Solute-binding_3/MltF_N"/>
</dbReference>
<evidence type="ECO:0000313" key="4">
    <source>
        <dbReference type="EMBL" id="SUZ96488.1"/>
    </source>
</evidence>
<dbReference type="InterPro" id="IPR018313">
    <property type="entry name" value="SBP_3_CS"/>
</dbReference>
<feature type="domain" description="Solute-binding protein family 3/N-terminal" evidence="3">
    <location>
        <begin position="30"/>
        <end position="257"/>
    </location>
</feature>
<dbReference type="EMBL" id="UINC01002420">
    <property type="protein sequence ID" value="SUZ96488.1"/>
    <property type="molecule type" value="Genomic_DNA"/>
</dbReference>
<dbReference type="Pfam" id="PF00497">
    <property type="entry name" value="SBP_bac_3"/>
    <property type="match status" value="1"/>
</dbReference>
<name>A0A381RZK3_9ZZZZ</name>